<reference evidence="2 3" key="1">
    <citation type="journal article" date="2019" name="Sci. Rep.">
        <title>Orb-weaving spider Araneus ventricosus genome elucidates the spidroin gene catalogue.</title>
        <authorList>
            <person name="Kono N."/>
            <person name="Nakamura H."/>
            <person name="Ohtoshi R."/>
            <person name="Moran D.A.P."/>
            <person name="Shinohara A."/>
            <person name="Yoshida Y."/>
            <person name="Fujiwara M."/>
            <person name="Mori M."/>
            <person name="Tomita M."/>
            <person name="Arakawa K."/>
        </authorList>
    </citation>
    <scope>NUCLEOTIDE SEQUENCE [LARGE SCALE GENOMIC DNA]</scope>
</reference>
<proteinExistence type="predicted"/>
<keyword evidence="3" id="KW-1185">Reference proteome</keyword>
<comment type="caution">
    <text evidence="2">The sequence shown here is derived from an EMBL/GenBank/DDBJ whole genome shotgun (WGS) entry which is preliminary data.</text>
</comment>
<accession>A0A4Y2G1Z9</accession>
<feature type="compositionally biased region" description="Basic and acidic residues" evidence="1">
    <location>
        <begin position="82"/>
        <end position="91"/>
    </location>
</feature>
<protein>
    <submittedName>
        <fullName evidence="2">Uncharacterized protein</fullName>
    </submittedName>
</protein>
<dbReference type="Proteomes" id="UP000499080">
    <property type="component" value="Unassembled WGS sequence"/>
</dbReference>
<sequence length="91" mass="10679">MHFRAKRWLINVQCISRAKRRVAHHVCNDIELQLCQYVEADTNMNTELLDDVLDEIFEESDSEDYNENESEIEELEPEVSEDTEKCADDGD</sequence>
<dbReference type="EMBL" id="BGPR01176140">
    <property type="protein sequence ID" value="GBM47371.1"/>
    <property type="molecule type" value="Genomic_DNA"/>
</dbReference>
<feature type="compositionally biased region" description="Acidic residues" evidence="1">
    <location>
        <begin position="60"/>
        <end position="81"/>
    </location>
</feature>
<gene>
    <name evidence="2" type="ORF">AVEN_86454_1</name>
</gene>
<evidence type="ECO:0000313" key="3">
    <source>
        <dbReference type="Proteomes" id="UP000499080"/>
    </source>
</evidence>
<name>A0A4Y2G1Z9_ARAVE</name>
<feature type="region of interest" description="Disordered" evidence="1">
    <location>
        <begin position="60"/>
        <end position="91"/>
    </location>
</feature>
<evidence type="ECO:0000256" key="1">
    <source>
        <dbReference type="SAM" id="MobiDB-lite"/>
    </source>
</evidence>
<evidence type="ECO:0000313" key="2">
    <source>
        <dbReference type="EMBL" id="GBM47371.1"/>
    </source>
</evidence>
<dbReference type="AlphaFoldDB" id="A0A4Y2G1Z9"/>
<organism evidence="2 3">
    <name type="scientific">Araneus ventricosus</name>
    <name type="common">Orbweaver spider</name>
    <name type="synonym">Epeira ventricosa</name>
    <dbReference type="NCBI Taxonomy" id="182803"/>
    <lineage>
        <taxon>Eukaryota</taxon>
        <taxon>Metazoa</taxon>
        <taxon>Ecdysozoa</taxon>
        <taxon>Arthropoda</taxon>
        <taxon>Chelicerata</taxon>
        <taxon>Arachnida</taxon>
        <taxon>Araneae</taxon>
        <taxon>Araneomorphae</taxon>
        <taxon>Entelegynae</taxon>
        <taxon>Araneoidea</taxon>
        <taxon>Araneidae</taxon>
        <taxon>Araneus</taxon>
    </lineage>
</organism>